<protein>
    <submittedName>
        <fullName evidence="2">BAG domain-containing protein</fullName>
    </submittedName>
</protein>
<dbReference type="Proteomes" id="UP000095286">
    <property type="component" value="Unplaced"/>
</dbReference>
<proteinExistence type="predicted"/>
<accession>A0AC35TGR1</accession>
<evidence type="ECO:0000313" key="1">
    <source>
        <dbReference type="Proteomes" id="UP000095286"/>
    </source>
</evidence>
<name>A0AC35TGR1_9BILA</name>
<reference evidence="2" key="1">
    <citation type="submission" date="2016-11" db="UniProtKB">
        <authorList>
            <consortium name="WormBaseParasite"/>
        </authorList>
    </citation>
    <scope>IDENTIFICATION</scope>
    <source>
        <strain evidence="2">KR3021</strain>
    </source>
</reference>
<dbReference type="WBParaSite" id="RSKR_0000040100.1">
    <property type="protein sequence ID" value="RSKR_0000040100.1"/>
    <property type="gene ID" value="RSKR_0000040100"/>
</dbReference>
<sequence>MNRSRSPPNWSRNVEAFPTQYNYPPPNIRFNHRPDDNGRDDYDKLIESGRRSQGNEELYRESRPGSSKEYYDSKRSRDYSYNQSYRQHCGNNYKNSSSPSVHNRDQKSRSLDKERHHYNSVLTNEKINYTRPGKARTSDGNNYDKETKRSYEKDGKKIQVDNGKHLDTPDDFCGHLHQKVDLKRHITKTKPSTITDRQLKDFQKAQTDKISKAAANEDDIEASIGNMTNEYSLYNVEGELPIPLELESNNEESLLQERCLMRPRIVQTNSPHRESELITIPSSPTLHRQSGLITIPSSPTVNSGQRGTIIQEIEQSPRRQNNIDLKSLFNEDMFKFVQEPKLFENKDKVETATIITELAHIHEIIKKEPLNHPEDGYKLLWDLNSVEVSCRKTINTQKQALEQIRLLKKGIDKNIILNELIYDKIMDIKSDLALADKSFQNNRS</sequence>
<organism evidence="1 2">
    <name type="scientific">Rhabditophanes sp. KR3021</name>
    <dbReference type="NCBI Taxonomy" id="114890"/>
    <lineage>
        <taxon>Eukaryota</taxon>
        <taxon>Metazoa</taxon>
        <taxon>Ecdysozoa</taxon>
        <taxon>Nematoda</taxon>
        <taxon>Chromadorea</taxon>
        <taxon>Rhabditida</taxon>
        <taxon>Tylenchina</taxon>
        <taxon>Panagrolaimomorpha</taxon>
        <taxon>Strongyloidoidea</taxon>
        <taxon>Alloionematidae</taxon>
        <taxon>Rhabditophanes</taxon>
    </lineage>
</organism>
<evidence type="ECO:0000313" key="2">
    <source>
        <dbReference type="WBParaSite" id="RSKR_0000040100.1"/>
    </source>
</evidence>